<evidence type="ECO:0000256" key="1">
    <source>
        <dbReference type="SAM" id="MobiDB-lite"/>
    </source>
</evidence>
<accession>A0A1Q9CAF0</accession>
<feature type="region of interest" description="Disordered" evidence="1">
    <location>
        <begin position="191"/>
        <end position="243"/>
    </location>
</feature>
<dbReference type="EMBL" id="LSRX01001436">
    <property type="protein sequence ID" value="OLP79913.1"/>
    <property type="molecule type" value="Genomic_DNA"/>
</dbReference>
<feature type="compositionally biased region" description="Acidic residues" evidence="1">
    <location>
        <begin position="203"/>
        <end position="221"/>
    </location>
</feature>
<dbReference type="Proteomes" id="UP000186817">
    <property type="component" value="Unassembled WGS sequence"/>
</dbReference>
<dbReference type="AlphaFoldDB" id="A0A1Q9CAF0"/>
<proteinExistence type="predicted"/>
<sequence length="429" mass="48140">MDPLLSKQSMGSLAKIWMSILKDILDEYMRTKPAVSDVSNDRDIFEAHEFMGDAAIEAWVEYNAGTLRARAVKVVKLYRKTPDRSKSRKVQILKNILSKFDAEPREETNTDEAQAAAHDDDVDNNGVDTQQPTDEIDDNSKVPAGADQANDGSIRSSEKDRSALVADPRTWEADASTKLLEALDGSDALAMQAKSAQKAPEPEPCDDADGASDDEDEGEEAVELKPAMKLRGPRSNRKPDEIAAQKTFPALERYRVMPYWSRRECGVVTKAMDLEEGISEETVNQRWPLVVELTLQARNLQRKEARAAGEAWCTGLHALDYIDAMSSAMKRDIDVFDCFCGWGGIFLYARRMGFRAAFFEMNKRKQHNILTTWKGFFLFLQYMLRMRTGGKKLKESGYIPSIPEACERIQMTVAEDMWSAAMLVPGLNA</sequence>
<protein>
    <submittedName>
        <fullName evidence="2">Uncharacterized protein</fullName>
    </submittedName>
</protein>
<evidence type="ECO:0000313" key="2">
    <source>
        <dbReference type="EMBL" id="OLP79913.1"/>
    </source>
</evidence>
<keyword evidence="3" id="KW-1185">Reference proteome</keyword>
<evidence type="ECO:0000313" key="3">
    <source>
        <dbReference type="Proteomes" id="UP000186817"/>
    </source>
</evidence>
<name>A0A1Q9CAF0_SYMMI</name>
<organism evidence="2 3">
    <name type="scientific">Symbiodinium microadriaticum</name>
    <name type="common">Dinoflagellate</name>
    <name type="synonym">Zooxanthella microadriatica</name>
    <dbReference type="NCBI Taxonomy" id="2951"/>
    <lineage>
        <taxon>Eukaryota</taxon>
        <taxon>Sar</taxon>
        <taxon>Alveolata</taxon>
        <taxon>Dinophyceae</taxon>
        <taxon>Suessiales</taxon>
        <taxon>Symbiodiniaceae</taxon>
        <taxon>Symbiodinium</taxon>
    </lineage>
</organism>
<feature type="region of interest" description="Disordered" evidence="1">
    <location>
        <begin position="103"/>
        <end position="169"/>
    </location>
</feature>
<dbReference type="OrthoDB" id="450633at2759"/>
<comment type="caution">
    <text evidence="2">The sequence shown here is derived from an EMBL/GenBank/DDBJ whole genome shotgun (WGS) entry which is preliminary data.</text>
</comment>
<gene>
    <name evidence="2" type="ORF">AK812_SmicGene39756</name>
</gene>
<reference evidence="2 3" key="1">
    <citation type="submission" date="2016-02" db="EMBL/GenBank/DDBJ databases">
        <title>Genome analysis of coral dinoflagellate symbionts highlights evolutionary adaptations to a symbiotic lifestyle.</title>
        <authorList>
            <person name="Aranda M."/>
            <person name="Li Y."/>
            <person name="Liew Y.J."/>
            <person name="Baumgarten S."/>
            <person name="Simakov O."/>
            <person name="Wilson M."/>
            <person name="Piel J."/>
            <person name="Ashoor H."/>
            <person name="Bougouffa S."/>
            <person name="Bajic V.B."/>
            <person name="Ryu T."/>
            <person name="Ravasi T."/>
            <person name="Bayer T."/>
            <person name="Micklem G."/>
            <person name="Kim H."/>
            <person name="Bhak J."/>
            <person name="Lajeunesse T.C."/>
            <person name="Voolstra C.R."/>
        </authorList>
    </citation>
    <scope>NUCLEOTIDE SEQUENCE [LARGE SCALE GENOMIC DNA]</scope>
    <source>
        <strain evidence="2 3">CCMP2467</strain>
    </source>
</reference>